<feature type="domain" description="DUF3074" evidence="1">
    <location>
        <begin position="73"/>
        <end position="259"/>
    </location>
</feature>
<dbReference type="Proteomes" id="UP000092321">
    <property type="component" value="Unassembled WGS sequence"/>
</dbReference>
<dbReference type="PANTHER" id="PTHR40370:SF1">
    <property type="entry name" value="DUF3074 DOMAIN-CONTAINING PROTEIN"/>
    <property type="match status" value="1"/>
</dbReference>
<evidence type="ECO:0000313" key="2">
    <source>
        <dbReference type="EMBL" id="OBA25704.1"/>
    </source>
</evidence>
<dbReference type="OrthoDB" id="6423603at2759"/>
<dbReference type="InterPro" id="IPR024500">
    <property type="entry name" value="DUF3074"/>
</dbReference>
<accession>A0A1B7TAD4</accession>
<gene>
    <name evidence="2" type="ORF">HANVADRAFT_3485</name>
</gene>
<evidence type="ECO:0000313" key="3">
    <source>
        <dbReference type="Proteomes" id="UP000092321"/>
    </source>
</evidence>
<name>A0A1B7TAD4_9ASCO</name>
<dbReference type="AlphaFoldDB" id="A0A1B7TAD4"/>
<comment type="caution">
    <text evidence="2">The sequence shown here is derived from an EMBL/GenBank/DDBJ whole genome shotgun (WGS) entry which is preliminary data.</text>
</comment>
<dbReference type="EMBL" id="LXPE01000052">
    <property type="protein sequence ID" value="OBA25704.1"/>
    <property type="molecule type" value="Genomic_DNA"/>
</dbReference>
<protein>
    <recommendedName>
        <fullName evidence="1">DUF3074 domain-containing protein</fullName>
    </recommendedName>
</protein>
<sequence length="261" mass="30763">MAKNSDYILNLLSSKKLYTEETLPNNIDIDELVKFIGLDKDNKNWALHKTFKNNYKDLTTKTYTQYLNDGDYWCMRHTILNNISIDKFRKDFIEKLNGSVFEEENGSYRLDNNDMPKRCMFEYEYIHSLIACLYLKMVTSENGNNMFVKIRNSYKLEPSWLLNERTFCQWVFITKPFKSDCGKYEQSIVLSLRDVQKDVDNTKAYYISVEYLKYDIGNEELTWNMATCSDAGGNIPKFLQKSGIDKAIVDDVPSFLKFMKY</sequence>
<dbReference type="PANTHER" id="PTHR40370">
    <property type="entry name" value="EXPRESSED PROTEIN"/>
    <property type="match status" value="1"/>
</dbReference>
<reference evidence="3" key="1">
    <citation type="journal article" date="2016" name="Proc. Natl. Acad. Sci. U.S.A.">
        <title>Comparative genomics of biotechnologically important yeasts.</title>
        <authorList>
            <person name="Riley R."/>
            <person name="Haridas S."/>
            <person name="Wolfe K.H."/>
            <person name="Lopes M.R."/>
            <person name="Hittinger C.T."/>
            <person name="Goeker M."/>
            <person name="Salamov A.A."/>
            <person name="Wisecaver J.H."/>
            <person name="Long T.M."/>
            <person name="Calvey C.H."/>
            <person name="Aerts A.L."/>
            <person name="Barry K.W."/>
            <person name="Choi C."/>
            <person name="Clum A."/>
            <person name="Coughlan A.Y."/>
            <person name="Deshpande S."/>
            <person name="Douglass A.P."/>
            <person name="Hanson S.J."/>
            <person name="Klenk H.-P."/>
            <person name="LaButti K.M."/>
            <person name="Lapidus A."/>
            <person name="Lindquist E.A."/>
            <person name="Lipzen A.M."/>
            <person name="Meier-Kolthoff J.P."/>
            <person name="Ohm R.A."/>
            <person name="Otillar R.P."/>
            <person name="Pangilinan J.L."/>
            <person name="Peng Y."/>
            <person name="Rokas A."/>
            <person name="Rosa C.A."/>
            <person name="Scheuner C."/>
            <person name="Sibirny A.A."/>
            <person name="Slot J.C."/>
            <person name="Stielow J.B."/>
            <person name="Sun H."/>
            <person name="Kurtzman C.P."/>
            <person name="Blackwell M."/>
            <person name="Grigoriev I.V."/>
            <person name="Jeffries T.W."/>
        </authorList>
    </citation>
    <scope>NUCLEOTIDE SEQUENCE [LARGE SCALE GENOMIC DNA]</scope>
    <source>
        <strain evidence="3">NRRL Y-1626</strain>
    </source>
</reference>
<dbReference type="SUPFAM" id="SSF55961">
    <property type="entry name" value="Bet v1-like"/>
    <property type="match status" value="1"/>
</dbReference>
<proteinExistence type="predicted"/>
<evidence type="ECO:0000259" key="1">
    <source>
        <dbReference type="Pfam" id="PF11274"/>
    </source>
</evidence>
<organism evidence="2 3">
    <name type="scientific">Hanseniaspora valbyensis NRRL Y-1626</name>
    <dbReference type="NCBI Taxonomy" id="766949"/>
    <lineage>
        <taxon>Eukaryota</taxon>
        <taxon>Fungi</taxon>
        <taxon>Dikarya</taxon>
        <taxon>Ascomycota</taxon>
        <taxon>Saccharomycotina</taxon>
        <taxon>Saccharomycetes</taxon>
        <taxon>Saccharomycodales</taxon>
        <taxon>Saccharomycodaceae</taxon>
        <taxon>Hanseniaspora</taxon>
    </lineage>
</organism>
<keyword evidence="3" id="KW-1185">Reference proteome</keyword>
<dbReference type="Pfam" id="PF11274">
    <property type="entry name" value="DUF3074"/>
    <property type="match status" value="1"/>
</dbReference>